<dbReference type="EMBL" id="PDCK01000039">
    <property type="protein sequence ID" value="PRQ56399.1"/>
    <property type="molecule type" value="Genomic_DNA"/>
</dbReference>
<dbReference type="Proteomes" id="UP000238479">
    <property type="component" value="Chromosome 1"/>
</dbReference>
<evidence type="ECO:0000313" key="2">
    <source>
        <dbReference type="EMBL" id="PRQ56585.1"/>
    </source>
</evidence>
<name>A0A2P6SD31_ROSCH</name>
<comment type="caution">
    <text evidence="2">The sequence shown here is derived from an EMBL/GenBank/DDBJ whole genome shotgun (WGS) entry which is preliminary data.</text>
</comment>
<accession>A0A2P6SD31</accession>
<reference evidence="2 3" key="1">
    <citation type="journal article" date="2018" name="Nat. Genet.">
        <title>The Rosa genome provides new insights in the design of modern roses.</title>
        <authorList>
            <person name="Bendahmane M."/>
        </authorList>
    </citation>
    <scope>NUCLEOTIDE SEQUENCE [LARGE SCALE GENOMIC DNA]</scope>
    <source>
        <strain evidence="3">cv. Old Blush</strain>
    </source>
</reference>
<dbReference type="Gramene" id="PRQ56585">
    <property type="protein sequence ID" value="PRQ56585"/>
    <property type="gene ID" value="RchiOBHm_Chr1g0338001"/>
</dbReference>
<sequence>MVKFMLEHLEKSGCGILDGSCWAVHCEKKIAGVYTRRGWIRAGHLSGDCHCKREFLLCQEDSRIVNK</sequence>
<dbReference type="AlphaFoldDB" id="A0A2P6SD31"/>
<dbReference type="EMBL" id="PDCK01000039">
    <property type="protein sequence ID" value="PRQ56585.1"/>
    <property type="molecule type" value="Genomic_DNA"/>
</dbReference>
<protein>
    <submittedName>
        <fullName evidence="2">Uncharacterized protein</fullName>
    </submittedName>
</protein>
<gene>
    <name evidence="1" type="ORF">RchiOBHm_Chr1g0335951</name>
    <name evidence="2" type="ORF">RchiOBHm_Chr1g0338001</name>
</gene>
<keyword evidence="3" id="KW-1185">Reference proteome</keyword>
<evidence type="ECO:0000313" key="3">
    <source>
        <dbReference type="Proteomes" id="UP000238479"/>
    </source>
</evidence>
<evidence type="ECO:0000313" key="1">
    <source>
        <dbReference type="EMBL" id="PRQ56399.1"/>
    </source>
</evidence>
<proteinExistence type="predicted"/>
<dbReference type="Gramene" id="PRQ56399">
    <property type="protein sequence ID" value="PRQ56399"/>
    <property type="gene ID" value="RchiOBHm_Chr1g0335951"/>
</dbReference>
<organism evidence="2 3">
    <name type="scientific">Rosa chinensis</name>
    <name type="common">China rose</name>
    <dbReference type="NCBI Taxonomy" id="74649"/>
    <lineage>
        <taxon>Eukaryota</taxon>
        <taxon>Viridiplantae</taxon>
        <taxon>Streptophyta</taxon>
        <taxon>Embryophyta</taxon>
        <taxon>Tracheophyta</taxon>
        <taxon>Spermatophyta</taxon>
        <taxon>Magnoliopsida</taxon>
        <taxon>eudicotyledons</taxon>
        <taxon>Gunneridae</taxon>
        <taxon>Pentapetalae</taxon>
        <taxon>rosids</taxon>
        <taxon>fabids</taxon>
        <taxon>Rosales</taxon>
        <taxon>Rosaceae</taxon>
        <taxon>Rosoideae</taxon>
        <taxon>Rosoideae incertae sedis</taxon>
        <taxon>Rosa</taxon>
    </lineage>
</organism>